<comment type="caution">
    <text evidence="2">The sequence shown here is derived from an EMBL/GenBank/DDBJ whole genome shotgun (WGS) entry which is preliminary data.</text>
</comment>
<sequence>MPGITSQTELTAVVGFTLPDGRLDHDPEVYLTYDKSRSRPTESLRLAVEDLRPRIDSEHLPAPSEQLFRQGYALARHRCDFLDAIPSQDGTQAYLDQTAEAMKQWLECSRVIAWNSVVRRNDPAQVQLKEVEQQKEPEKDFVPTSRLQPIAGVAHVDQDAGWGKELCKRAIGKDVDEVKRAMIVNTWRPLHGPVTNAPLAVCSFENLEEGDISRHASQFGVGLDIHHNPKQAWGYIRHQMPDEVILLKCYDSLQGKDGSALYCGHVAVQVDGDDEGIAQELVKPRESIEVRLVAVWE</sequence>
<dbReference type="NCBIfam" id="NF041278">
    <property type="entry name" value="CmcJ_NvfI_EfuI"/>
    <property type="match status" value="1"/>
</dbReference>
<organism evidence="2 3">
    <name type="scientific">Papiliotrema laurentii</name>
    <name type="common">Cryptococcus laurentii</name>
    <dbReference type="NCBI Taxonomy" id="5418"/>
    <lineage>
        <taxon>Eukaryota</taxon>
        <taxon>Fungi</taxon>
        <taxon>Dikarya</taxon>
        <taxon>Basidiomycota</taxon>
        <taxon>Agaricomycotina</taxon>
        <taxon>Tremellomycetes</taxon>
        <taxon>Tremellales</taxon>
        <taxon>Rhynchogastremaceae</taxon>
        <taxon>Papiliotrema</taxon>
    </lineage>
</organism>
<dbReference type="GO" id="GO:0016491">
    <property type="term" value="F:oxidoreductase activity"/>
    <property type="evidence" value="ECO:0007669"/>
    <property type="project" value="InterPro"/>
</dbReference>
<name>A0AAD9FTK9_PAPLA</name>
<comment type="similarity">
    <text evidence="1">Belongs to the asaB hydroxylase/desaturase family.</text>
</comment>
<dbReference type="PANTHER" id="PTHR34598:SF3">
    <property type="entry name" value="OXIDOREDUCTASE AN1597"/>
    <property type="match status" value="1"/>
</dbReference>
<evidence type="ECO:0000256" key="1">
    <source>
        <dbReference type="ARBA" id="ARBA00023604"/>
    </source>
</evidence>
<protein>
    <submittedName>
        <fullName evidence="2">Uncharacterized protein</fullName>
    </submittedName>
</protein>
<accession>A0AAD9FTK9</accession>
<reference evidence="2" key="1">
    <citation type="submission" date="2023-02" db="EMBL/GenBank/DDBJ databases">
        <title>Identification and recombinant expression of a fungal hydrolase from Papiliotrema laurentii that hydrolyzes apple cutin and clears colloidal polyester polyurethane.</title>
        <authorList>
            <consortium name="DOE Joint Genome Institute"/>
            <person name="Roman V.A."/>
            <person name="Bojanowski C."/>
            <person name="Crable B.R."/>
            <person name="Wagner D.N."/>
            <person name="Hung C.S."/>
            <person name="Nadeau L.J."/>
            <person name="Schratz L."/>
            <person name="Haridas S."/>
            <person name="Pangilinan J."/>
            <person name="Lipzen A."/>
            <person name="Na H."/>
            <person name="Yan M."/>
            <person name="Ng V."/>
            <person name="Grigoriev I.V."/>
            <person name="Spatafora J.W."/>
            <person name="Barlow D."/>
            <person name="Biffinger J."/>
            <person name="Kelley-Loughnane N."/>
            <person name="Varaljay V.A."/>
            <person name="Crookes-Goodson W.J."/>
        </authorList>
    </citation>
    <scope>NUCLEOTIDE SEQUENCE</scope>
    <source>
        <strain evidence="2">5307AH</strain>
    </source>
</reference>
<evidence type="ECO:0000313" key="3">
    <source>
        <dbReference type="Proteomes" id="UP001182556"/>
    </source>
</evidence>
<evidence type="ECO:0000313" key="2">
    <source>
        <dbReference type="EMBL" id="KAK1925982.1"/>
    </source>
</evidence>
<keyword evidence="3" id="KW-1185">Reference proteome</keyword>
<dbReference type="InterPro" id="IPR044053">
    <property type="entry name" value="AsaB-like"/>
</dbReference>
<dbReference type="Proteomes" id="UP001182556">
    <property type="component" value="Unassembled WGS sequence"/>
</dbReference>
<dbReference type="AlphaFoldDB" id="A0AAD9FTK9"/>
<proteinExistence type="inferred from homology"/>
<dbReference type="PANTHER" id="PTHR34598">
    <property type="entry name" value="BLL6449 PROTEIN"/>
    <property type="match status" value="1"/>
</dbReference>
<dbReference type="EMBL" id="JAODAN010000003">
    <property type="protein sequence ID" value="KAK1925982.1"/>
    <property type="molecule type" value="Genomic_DNA"/>
</dbReference>
<gene>
    <name evidence="2" type="ORF">DB88DRAFT_223111</name>
</gene>